<evidence type="ECO:0000256" key="1">
    <source>
        <dbReference type="SAM" id="Phobius"/>
    </source>
</evidence>
<dbReference type="Proteomes" id="UP000256488">
    <property type="component" value="Unassembled WGS sequence"/>
</dbReference>
<dbReference type="AlphaFoldDB" id="A0A3E0WTD7"/>
<keyword evidence="1" id="KW-0472">Membrane</keyword>
<dbReference type="RefSeq" id="WP_116278115.1">
    <property type="nucleotide sequence ID" value="NZ_NFZX01000015.1"/>
</dbReference>
<dbReference type="Pfam" id="PF11667">
    <property type="entry name" value="DUF3267"/>
    <property type="match status" value="1"/>
</dbReference>
<evidence type="ECO:0000313" key="2">
    <source>
        <dbReference type="EMBL" id="RFA35227.1"/>
    </source>
</evidence>
<feature type="transmembrane region" description="Helical" evidence="1">
    <location>
        <begin position="136"/>
        <end position="156"/>
    </location>
</feature>
<reference evidence="2 3" key="1">
    <citation type="submission" date="2017-05" db="EMBL/GenBank/DDBJ databases">
        <title>Virgibacillus sp. AK90 isolated from a saltern of Kakinada, India.</title>
        <authorList>
            <person name="Gupta V."/>
            <person name="Sidhu C."/>
            <person name="Korpole S."/>
            <person name="Pinnaka A.K."/>
        </authorList>
    </citation>
    <scope>NUCLEOTIDE SEQUENCE [LARGE SCALE GENOMIC DNA]</scope>
    <source>
        <strain evidence="2 3">AK90</strain>
    </source>
</reference>
<dbReference type="InterPro" id="IPR021683">
    <property type="entry name" value="DUF3267"/>
</dbReference>
<evidence type="ECO:0000313" key="3">
    <source>
        <dbReference type="Proteomes" id="UP000256488"/>
    </source>
</evidence>
<feature type="transmembrane region" description="Helical" evidence="1">
    <location>
        <begin position="107"/>
        <end position="130"/>
    </location>
</feature>
<gene>
    <name evidence="2" type="ORF">CAI16_08950</name>
</gene>
<proteinExistence type="predicted"/>
<name>A0A3E0WTD7_9BACI</name>
<keyword evidence="1" id="KW-1133">Transmembrane helix</keyword>
<accession>A0A3E0WTD7</accession>
<evidence type="ECO:0008006" key="4">
    <source>
        <dbReference type="Google" id="ProtNLM"/>
    </source>
</evidence>
<keyword evidence="1" id="KW-0812">Transmembrane</keyword>
<feature type="transmembrane region" description="Helical" evidence="1">
    <location>
        <begin position="52"/>
        <end position="76"/>
    </location>
</feature>
<comment type="caution">
    <text evidence="2">The sequence shown here is derived from an EMBL/GenBank/DDBJ whole genome shotgun (WGS) entry which is preliminary data.</text>
</comment>
<protein>
    <recommendedName>
        <fullName evidence="4">DUF3267 domain-containing protein</fullName>
    </recommendedName>
</protein>
<organism evidence="2 3">
    <name type="scientific">Virgibacillus dokdonensis</name>
    <dbReference type="NCBI Taxonomy" id="302167"/>
    <lineage>
        <taxon>Bacteria</taxon>
        <taxon>Bacillati</taxon>
        <taxon>Bacillota</taxon>
        <taxon>Bacilli</taxon>
        <taxon>Bacillales</taxon>
        <taxon>Bacillaceae</taxon>
        <taxon>Virgibacillus</taxon>
    </lineage>
</organism>
<feature type="transmembrane region" description="Helical" evidence="1">
    <location>
        <begin position="18"/>
        <end position="40"/>
    </location>
</feature>
<sequence length="185" mass="21157">MNCWKSINLAKDFGRNRLFLMSSLITLFSFILLYVVITMAQGSTAEVSEIGILPFFLFLMLLPLVHSSMHILPLILMNKRMKIVFKFKNRCFPVFYYYTKYHLTKKAYLLTTIAPTALLTIPGVVASYYFHSYSVYILLLTSVNIGIAFIDLLYICQLWKAPKCSLIENNEDGNGLDILIQGSIT</sequence>
<dbReference type="EMBL" id="NFZX01000015">
    <property type="protein sequence ID" value="RFA35227.1"/>
    <property type="molecule type" value="Genomic_DNA"/>
</dbReference>